<evidence type="ECO:0000313" key="1">
    <source>
        <dbReference type="EMBL" id="KAF7148130.1"/>
    </source>
</evidence>
<protein>
    <submittedName>
        <fullName evidence="1">Uncharacterized protein</fullName>
    </submittedName>
</protein>
<sequence length="56" mass="6457">MMYGFFSVQGRNMIFSQCNAWLFSSTFTCLNYQSGCVDDAVSTYHHHSPATNFRSY</sequence>
<gene>
    <name evidence="1" type="ORF">RHSIM_Rhsim03G0091500</name>
</gene>
<comment type="caution">
    <text evidence="1">The sequence shown here is derived from an EMBL/GenBank/DDBJ whole genome shotgun (WGS) entry which is preliminary data.</text>
</comment>
<reference evidence="1" key="1">
    <citation type="submission" date="2019-11" db="EMBL/GenBank/DDBJ databases">
        <authorList>
            <person name="Liu Y."/>
            <person name="Hou J."/>
            <person name="Li T.-Q."/>
            <person name="Guan C.-H."/>
            <person name="Wu X."/>
            <person name="Wu H.-Z."/>
            <person name="Ling F."/>
            <person name="Zhang R."/>
            <person name="Shi X.-G."/>
            <person name="Ren J.-P."/>
            <person name="Chen E.-F."/>
            <person name="Sun J.-M."/>
        </authorList>
    </citation>
    <scope>NUCLEOTIDE SEQUENCE</scope>
    <source>
        <strain evidence="1">Adult_tree_wgs_1</strain>
        <tissue evidence="1">Leaves</tissue>
    </source>
</reference>
<accession>A0A834H9B6</accession>
<proteinExistence type="predicted"/>
<keyword evidence="2" id="KW-1185">Reference proteome</keyword>
<name>A0A834H9B6_RHOSS</name>
<evidence type="ECO:0000313" key="2">
    <source>
        <dbReference type="Proteomes" id="UP000626092"/>
    </source>
</evidence>
<dbReference type="Proteomes" id="UP000626092">
    <property type="component" value="Unassembled WGS sequence"/>
</dbReference>
<organism evidence="1 2">
    <name type="scientific">Rhododendron simsii</name>
    <name type="common">Sims's rhododendron</name>
    <dbReference type="NCBI Taxonomy" id="118357"/>
    <lineage>
        <taxon>Eukaryota</taxon>
        <taxon>Viridiplantae</taxon>
        <taxon>Streptophyta</taxon>
        <taxon>Embryophyta</taxon>
        <taxon>Tracheophyta</taxon>
        <taxon>Spermatophyta</taxon>
        <taxon>Magnoliopsida</taxon>
        <taxon>eudicotyledons</taxon>
        <taxon>Gunneridae</taxon>
        <taxon>Pentapetalae</taxon>
        <taxon>asterids</taxon>
        <taxon>Ericales</taxon>
        <taxon>Ericaceae</taxon>
        <taxon>Ericoideae</taxon>
        <taxon>Rhodoreae</taxon>
        <taxon>Rhododendron</taxon>
    </lineage>
</organism>
<dbReference type="AlphaFoldDB" id="A0A834H9B6"/>
<dbReference type="EMBL" id="WJXA01000003">
    <property type="protein sequence ID" value="KAF7148130.1"/>
    <property type="molecule type" value="Genomic_DNA"/>
</dbReference>